<evidence type="ECO:0000256" key="4">
    <source>
        <dbReference type="ARBA" id="ARBA00023163"/>
    </source>
</evidence>
<keyword evidence="3" id="KW-0238">DNA-binding</keyword>
<dbReference type="InterPro" id="IPR000847">
    <property type="entry name" value="LysR_HTH_N"/>
</dbReference>
<dbReference type="KEGG" id="swi:Swit_0173"/>
<dbReference type="PROSITE" id="PS50931">
    <property type="entry name" value="HTH_LYSR"/>
    <property type="match status" value="1"/>
</dbReference>
<organism evidence="6 7">
    <name type="scientific">Rhizorhabdus wittichii (strain DSM 6014 / CCUG 31198 / JCM 15750 / NBRC 105917 / EY 4224 / RW1)</name>
    <name type="common">Sphingomonas wittichii</name>
    <dbReference type="NCBI Taxonomy" id="392499"/>
    <lineage>
        <taxon>Bacteria</taxon>
        <taxon>Pseudomonadati</taxon>
        <taxon>Pseudomonadota</taxon>
        <taxon>Alphaproteobacteria</taxon>
        <taxon>Sphingomonadales</taxon>
        <taxon>Sphingomonadaceae</taxon>
        <taxon>Rhizorhabdus</taxon>
    </lineage>
</organism>
<evidence type="ECO:0000256" key="1">
    <source>
        <dbReference type="ARBA" id="ARBA00009437"/>
    </source>
</evidence>
<evidence type="ECO:0000313" key="7">
    <source>
        <dbReference type="Proteomes" id="UP000001989"/>
    </source>
</evidence>
<protein>
    <submittedName>
        <fullName evidence="6">Transcriptional regulator, LysR family</fullName>
    </submittedName>
</protein>
<dbReference type="AlphaFoldDB" id="A0A9J9LC23"/>
<dbReference type="Pfam" id="PF03466">
    <property type="entry name" value="LysR_substrate"/>
    <property type="match status" value="1"/>
</dbReference>
<dbReference type="SUPFAM" id="SSF46785">
    <property type="entry name" value="Winged helix' DNA-binding domain"/>
    <property type="match status" value="1"/>
</dbReference>
<name>A0A9J9LC23_RHIWR</name>
<dbReference type="PRINTS" id="PR00039">
    <property type="entry name" value="HTHLYSR"/>
</dbReference>
<dbReference type="SUPFAM" id="SSF53850">
    <property type="entry name" value="Periplasmic binding protein-like II"/>
    <property type="match status" value="1"/>
</dbReference>
<keyword evidence="2" id="KW-0805">Transcription regulation</keyword>
<dbReference type="InterPro" id="IPR036390">
    <property type="entry name" value="WH_DNA-bd_sf"/>
</dbReference>
<evidence type="ECO:0000256" key="3">
    <source>
        <dbReference type="ARBA" id="ARBA00023125"/>
    </source>
</evidence>
<sequence length="318" mass="34168">MPLAPEPRRLSRPRPSRRPEFNQLEMFLEVADARSFSGAARGTGRTQPAVSRAIGRLENLCGGDLFQRRPGAPLILTPIGEAILPTARLLLHTVDQMLLRATQTAQSRAGTLKLGLYPGLAAGPLRAALTDFTRASPDVQLRLIEGIQSELHRQLMDGGIDLMIAALMTDLASTVLTQEALWEEQLVVALPEDHPLAAKPALDWGDVASLRVILWTSPGGSADGGVLYEIGGRAIECERHAVSRTTLLEMVAMGLGATIACESAVALCTGVIYRPIEDENALAVIEAIWPTSDGNPLRHRLLTDIRRCAASRAMSAPA</sequence>
<evidence type="ECO:0000256" key="2">
    <source>
        <dbReference type="ARBA" id="ARBA00023015"/>
    </source>
</evidence>
<dbReference type="Pfam" id="PF00126">
    <property type="entry name" value="HTH_1"/>
    <property type="match status" value="1"/>
</dbReference>
<proteinExistence type="inferred from homology"/>
<dbReference type="Proteomes" id="UP000001989">
    <property type="component" value="Chromosome"/>
</dbReference>
<dbReference type="CDD" id="cd08414">
    <property type="entry name" value="PBP2_LTTR_aromatics_like"/>
    <property type="match status" value="1"/>
</dbReference>
<dbReference type="GO" id="GO:0003677">
    <property type="term" value="F:DNA binding"/>
    <property type="evidence" value="ECO:0007669"/>
    <property type="project" value="UniProtKB-KW"/>
</dbReference>
<comment type="similarity">
    <text evidence="1">Belongs to the LysR transcriptional regulatory family.</text>
</comment>
<evidence type="ECO:0000313" key="6">
    <source>
        <dbReference type="EMBL" id="ABQ66544.1"/>
    </source>
</evidence>
<dbReference type="EMBL" id="CP000699">
    <property type="protein sequence ID" value="ABQ66544.1"/>
    <property type="molecule type" value="Genomic_DNA"/>
</dbReference>
<dbReference type="GO" id="GO:0003700">
    <property type="term" value="F:DNA-binding transcription factor activity"/>
    <property type="evidence" value="ECO:0007669"/>
    <property type="project" value="InterPro"/>
</dbReference>
<dbReference type="PANTHER" id="PTHR30346">
    <property type="entry name" value="TRANSCRIPTIONAL DUAL REGULATOR HCAR-RELATED"/>
    <property type="match status" value="1"/>
</dbReference>
<gene>
    <name evidence="6" type="ordered locus">Swit_0173</name>
</gene>
<feature type="domain" description="HTH lysR-type" evidence="5">
    <location>
        <begin position="19"/>
        <end position="77"/>
    </location>
</feature>
<keyword evidence="4" id="KW-0804">Transcription</keyword>
<accession>A0A9J9LC23</accession>
<keyword evidence="7" id="KW-1185">Reference proteome</keyword>
<dbReference type="GO" id="GO:0032993">
    <property type="term" value="C:protein-DNA complex"/>
    <property type="evidence" value="ECO:0007669"/>
    <property type="project" value="TreeGrafter"/>
</dbReference>
<reference evidence="6 7" key="1">
    <citation type="journal article" date="2010" name="J. Bacteriol.">
        <title>Genome sequence of the dioxin-mineralizing bacterium Sphingomonas wittichii RW1.</title>
        <authorList>
            <person name="Miller T.R."/>
            <person name="Delcher A.L."/>
            <person name="Salzberg S.L."/>
            <person name="Saunders E."/>
            <person name="Detter J.C."/>
            <person name="Halden R.U."/>
        </authorList>
    </citation>
    <scope>NUCLEOTIDE SEQUENCE [LARGE SCALE GENOMIC DNA]</scope>
    <source>
        <strain evidence="7">DSM 6014 / CCUG 31198 / JCM 15750 / NBRC 105917 / EY 4224 / RW1</strain>
    </source>
</reference>
<evidence type="ECO:0000259" key="5">
    <source>
        <dbReference type="PROSITE" id="PS50931"/>
    </source>
</evidence>
<dbReference type="Gene3D" id="1.10.10.10">
    <property type="entry name" value="Winged helix-like DNA-binding domain superfamily/Winged helix DNA-binding domain"/>
    <property type="match status" value="1"/>
</dbReference>
<dbReference type="InterPro" id="IPR036388">
    <property type="entry name" value="WH-like_DNA-bd_sf"/>
</dbReference>
<dbReference type="InterPro" id="IPR005119">
    <property type="entry name" value="LysR_subst-bd"/>
</dbReference>
<dbReference type="Gene3D" id="3.40.190.10">
    <property type="entry name" value="Periplasmic binding protein-like II"/>
    <property type="match status" value="2"/>
</dbReference>
<dbReference type="PANTHER" id="PTHR30346:SF0">
    <property type="entry name" value="HCA OPERON TRANSCRIPTIONAL ACTIVATOR HCAR"/>
    <property type="match status" value="1"/>
</dbReference>